<dbReference type="GO" id="GO:0004564">
    <property type="term" value="F:beta-fructofuranosidase activity"/>
    <property type="evidence" value="ECO:0007669"/>
    <property type="project" value="UniProtKB-EC"/>
</dbReference>
<dbReference type="InterPro" id="IPR013189">
    <property type="entry name" value="Glyco_hydro_32_C"/>
</dbReference>
<comment type="caution">
    <text evidence="2">The sequence shown here is derived from an EMBL/GenBank/DDBJ whole genome shotgun (WGS) entry which is preliminary data.</text>
</comment>
<dbReference type="InterPro" id="IPR013320">
    <property type="entry name" value="ConA-like_dom_sf"/>
</dbReference>
<accession>A0ABM9SWI6</accession>
<dbReference type="RefSeq" id="WP_231583199.1">
    <property type="nucleotide sequence ID" value="NZ_CABHQE010000005.1"/>
</dbReference>
<dbReference type="EMBL" id="CQEH01000015">
    <property type="protein sequence ID" value="CNL40517.1"/>
    <property type="molecule type" value="Genomic_DNA"/>
</dbReference>
<proteinExistence type="predicted"/>
<sequence>MDITAPFVLELGGTLVLEWDGMGWDGERITLSRRNLRTGLQESRYWRGNLQQLQLLCDRCSIEIFINQGEGVMTCSYFPSGQPHAIFKGNAELCLQHWLLSSPMLE</sequence>
<evidence type="ECO:0000259" key="1">
    <source>
        <dbReference type="Pfam" id="PF08244"/>
    </source>
</evidence>
<dbReference type="Proteomes" id="UP000038647">
    <property type="component" value="Unassembled WGS sequence"/>
</dbReference>
<gene>
    <name evidence="2" type="primary">scrB</name>
    <name evidence="2" type="ORF">ERS137966_03143</name>
</gene>
<evidence type="ECO:0000313" key="2">
    <source>
        <dbReference type="EMBL" id="CNL40517.1"/>
    </source>
</evidence>
<keyword evidence="2" id="KW-0326">Glycosidase</keyword>
<feature type="domain" description="Glycosyl hydrolase family 32 C-terminal" evidence="1">
    <location>
        <begin position="51"/>
        <end position="83"/>
    </location>
</feature>
<keyword evidence="2" id="KW-0378">Hydrolase</keyword>
<name>A0ABM9SWI6_YERAL</name>
<dbReference type="Pfam" id="PF08244">
    <property type="entry name" value="Glyco_hydro_32C"/>
    <property type="match status" value="1"/>
</dbReference>
<dbReference type="EC" id="3.2.1.26" evidence="2"/>
<evidence type="ECO:0000313" key="3">
    <source>
        <dbReference type="Proteomes" id="UP000038647"/>
    </source>
</evidence>
<dbReference type="Gene3D" id="2.60.120.560">
    <property type="entry name" value="Exo-inulinase, domain 1"/>
    <property type="match status" value="1"/>
</dbReference>
<protein>
    <submittedName>
        <fullName evidence="2">Sucrose-6-phosphate hydrolase</fullName>
        <ecNumber evidence="2">3.2.1.26</ecNumber>
    </submittedName>
</protein>
<dbReference type="SUPFAM" id="SSF49899">
    <property type="entry name" value="Concanavalin A-like lectins/glucanases"/>
    <property type="match status" value="1"/>
</dbReference>
<organism evidence="2 3">
    <name type="scientific">Yersinia aldovae</name>
    <dbReference type="NCBI Taxonomy" id="29483"/>
    <lineage>
        <taxon>Bacteria</taxon>
        <taxon>Pseudomonadati</taxon>
        <taxon>Pseudomonadota</taxon>
        <taxon>Gammaproteobacteria</taxon>
        <taxon>Enterobacterales</taxon>
        <taxon>Yersiniaceae</taxon>
        <taxon>Yersinia</taxon>
    </lineage>
</organism>
<keyword evidence="3" id="KW-1185">Reference proteome</keyword>
<reference evidence="2 3" key="1">
    <citation type="submission" date="2015-03" db="EMBL/GenBank/DDBJ databases">
        <authorList>
            <consortium name="Pathogen Informatics"/>
            <person name="Murphy D."/>
        </authorList>
    </citation>
    <scope>NUCLEOTIDE SEQUENCE [LARGE SCALE GENOMIC DNA]</scope>
    <source>
        <strain evidence="2 3">IP08791</strain>
    </source>
</reference>